<evidence type="ECO:0000313" key="4">
    <source>
        <dbReference type="Proteomes" id="UP001141806"/>
    </source>
</evidence>
<dbReference type="OrthoDB" id="1913496at2759"/>
<name>A0A9Q0K5M6_9MAGN</name>
<dbReference type="PANTHER" id="PTHR36309:SF1">
    <property type="entry name" value="RNA-BINDING (RRM_RBD_RNP MOTIFS) FAMILY PROTEIN"/>
    <property type="match status" value="1"/>
</dbReference>
<protein>
    <recommendedName>
        <fullName evidence="2">RRM domain-containing protein</fullName>
    </recommendedName>
</protein>
<dbReference type="Gene3D" id="3.30.70.330">
    <property type="match status" value="1"/>
</dbReference>
<dbReference type="AlphaFoldDB" id="A0A9Q0K5M6"/>
<evidence type="ECO:0000256" key="1">
    <source>
        <dbReference type="PROSITE-ProRule" id="PRU00176"/>
    </source>
</evidence>
<dbReference type="InterPro" id="IPR035979">
    <property type="entry name" value="RBD_domain_sf"/>
</dbReference>
<gene>
    <name evidence="3" type="ORF">NE237_023915</name>
</gene>
<dbReference type="SUPFAM" id="SSF54928">
    <property type="entry name" value="RNA-binding domain, RBD"/>
    <property type="match status" value="1"/>
</dbReference>
<comment type="caution">
    <text evidence="3">The sequence shown here is derived from an EMBL/GenBank/DDBJ whole genome shotgun (WGS) entry which is preliminary data.</text>
</comment>
<dbReference type="PROSITE" id="PS50102">
    <property type="entry name" value="RRM"/>
    <property type="match status" value="1"/>
</dbReference>
<dbReference type="PANTHER" id="PTHR36309">
    <property type="entry name" value="RNA-BINDING (RRM/RBD/RNP MOTIFS) FAMILY PROTEIN"/>
    <property type="match status" value="1"/>
</dbReference>
<keyword evidence="4" id="KW-1185">Reference proteome</keyword>
<evidence type="ECO:0000313" key="3">
    <source>
        <dbReference type="EMBL" id="KAJ4963976.1"/>
    </source>
</evidence>
<dbReference type="GO" id="GO:0003723">
    <property type="term" value="F:RNA binding"/>
    <property type="evidence" value="ECO:0007669"/>
    <property type="project" value="UniProtKB-UniRule"/>
</dbReference>
<accession>A0A9Q0K5M6</accession>
<dbReference type="Pfam" id="PF00076">
    <property type="entry name" value="RRM_1"/>
    <property type="match status" value="1"/>
</dbReference>
<evidence type="ECO:0000259" key="2">
    <source>
        <dbReference type="PROSITE" id="PS50102"/>
    </source>
</evidence>
<dbReference type="CDD" id="cd00590">
    <property type="entry name" value="RRM_SF"/>
    <property type="match status" value="1"/>
</dbReference>
<organism evidence="3 4">
    <name type="scientific">Protea cynaroides</name>
    <dbReference type="NCBI Taxonomy" id="273540"/>
    <lineage>
        <taxon>Eukaryota</taxon>
        <taxon>Viridiplantae</taxon>
        <taxon>Streptophyta</taxon>
        <taxon>Embryophyta</taxon>
        <taxon>Tracheophyta</taxon>
        <taxon>Spermatophyta</taxon>
        <taxon>Magnoliopsida</taxon>
        <taxon>Proteales</taxon>
        <taxon>Proteaceae</taxon>
        <taxon>Protea</taxon>
    </lineage>
</organism>
<dbReference type="InterPro" id="IPR012677">
    <property type="entry name" value="Nucleotide-bd_a/b_plait_sf"/>
</dbReference>
<feature type="domain" description="RRM" evidence="2">
    <location>
        <begin position="156"/>
        <end position="239"/>
    </location>
</feature>
<dbReference type="EMBL" id="JAMYWD010000008">
    <property type="protein sequence ID" value="KAJ4963976.1"/>
    <property type="molecule type" value="Genomic_DNA"/>
</dbReference>
<dbReference type="InterPro" id="IPR000504">
    <property type="entry name" value="RRM_dom"/>
</dbReference>
<dbReference type="Proteomes" id="UP001141806">
    <property type="component" value="Unassembled WGS sequence"/>
</dbReference>
<dbReference type="InterPro" id="IPR053316">
    <property type="entry name" value="Epigenetic_reg_gene_expr"/>
</dbReference>
<sequence>MDLCVLLRSFAIIFTTQPHQSLPSFNLKENICSEFERDHKVSIANQEDMIFSHQVLPMVSLSRSNAVNSRHLDCSIDTQINKRGVPKLLNIIDDDDVRVKIDHSVNARLEYVSQGGFRSIKEKATIFEHLVRSCTSLFFMGIPEGMCSDFEQKLRRTVFLDDLSPQVTAAVIKTALEQFGKVIDVQFIPNYIGPRNIPQCALVELENAKQARGIVEEMTNFPFMMSGMPRPLRARAAQKRMFGDHPKKPGVHIRCRWVDPMDPNFEVARELKDLTKIHAEEASFLLKLQLEDEDKLMKNQKEVLEANYKKFEMIDSVVADKTLTDLASRYGMRMKDD</sequence>
<keyword evidence="1" id="KW-0694">RNA-binding</keyword>
<proteinExistence type="predicted"/>
<reference evidence="3" key="1">
    <citation type="journal article" date="2023" name="Plant J.">
        <title>The genome of the king protea, Protea cynaroides.</title>
        <authorList>
            <person name="Chang J."/>
            <person name="Duong T.A."/>
            <person name="Schoeman C."/>
            <person name="Ma X."/>
            <person name="Roodt D."/>
            <person name="Barker N."/>
            <person name="Li Z."/>
            <person name="Van de Peer Y."/>
            <person name="Mizrachi E."/>
        </authorList>
    </citation>
    <scope>NUCLEOTIDE SEQUENCE</scope>
    <source>
        <tissue evidence="3">Young leaves</tissue>
    </source>
</reference>